<evidence type="ECO:0000256" key="1">
    <source>
        <dbReference type="SAM" id="Coils"/>
    </source>
</evidence>
<reference evidence="3" key="2">
    <citation type="submission" date="2021-03" db="UniProtKB">
        <authorList>
            <consortium name="EnsemblPlants"/>
        </authorList>
    </citation>
    <scope>IDENTIFICATION</scope>
</reference>
<accession>A0A803MDH9</accession>
<evidence type="ECO:0000313" key="4">
    <source>
        <dbReference type="Proteomes" id="UP000596660"/>
    </source>
</evidence>
<keyword evidence="4" id="KW-1185">Reference proteome</keyword>
<feature type="compositionally biased region" description="Low complexity" evidence="2">
    <location>
        <begin position="1"/>
        <end position="11"/>
    </location>
</feature>
<feature type="coiled-coil region" evidence="1">
    <location>
        <begin position="59"/>
        <end position="93"/>
    </location>
</feature>
<evidence type="ECO:0000256" key="2">
    <source>
        <dbReference type="SAM" id="MobiDB-lite"/>
    </source>
</evidence>
<sequence length="124" mass="14164">MASQHSNGSSSKSKKSDSPHPPLCYYHDVVAPLRTVQRTCGFFKWVDEVNDIGHLQAQILDKNLIIIELEDKVEQLKEKMRKLKDKKEKLAEEVGMMGIATTESLLEMKENISDKKLMLTLIFC</sequence>
<keyword evidence="1" id="KW-0175">Coiled coil</keyword>
<feature type="region of interest" description="Disordered" evidence="2">
    <location>
        <begin position="1"/>
        <end position="21"/>
    </location>
</feature>
<evidence type="ECO:0000313" key="3">
    <source>
        <dbReference type="EnsemblPlants" id="AUR62027522-RA:cds"/>
    </source>
</evidence>
<dbReference type="Gramene" id="AUR62027522-RA">
    <property type="protein sequence ID" value="AUR62027522-RA:cds"/>
    <property type="gene ID" value="AUR62027522"/>
</dbReference>
<dbReference type="EnsemblPlants" id="AUR62027522-RA">
    <property type="protein sequence ID" value="AUR62027522-RA:cds"/>
    <property type="gene ID" value="AUR62027522"/>
</dbReference>
<name>A0A803MDH9_CHEQI</name>
<proteinExistence type="predicted"/>
<organism evidence="3 4">
    <name type="scientific">Chenopodium quinoa</name>
    <name type="common">Quinoa</name>
    <dbReference type="NCBI Taxonomy" id="63459"/>
    <lineage>
        <taxon>Eukaryota</taxon>
        <taxon>Viridiplantae</taxon>
        <taxon>Streptophyta</taxon>
        <taxon>Embryophyta</taxon>
        <taxon>Tracheophyta</taxon>
        <taxon>Spermatophyta</taxon>
        <taxon>Magnoliopsida</taxon>
        <taxon>eudicotyledons</taxon>
        <taxon>Gunneridae</taxon>
        <taxon>Pentapetalae</taxon>
        <taxon>Caryophyllales</taxon>
        <taxon>Chenopodiaceae</taxon>
        <taxon>Chenopodioideae</taxon>
        <taxon>Atripliceae</taxon>
        <taxon>Chenopodium</taxon>
    </lineage>
</organism>
<protein>
    <submittedName>
        <fullName evidence="3">Uncharacterized protein</fullName>
    </submittedName>
</protein>
<dbReference type="AlphaFoldDB" id="A0A803MDH9"/>
<reference evidence="3" key="1">
    <citation type="journal article" date="2017" name="Nature">
        <title>The genome of Chenopodium quinoa.</title>
        <authorList>
            <person name="Jarvis D.E."/>
            <person name="Ho Y.S."/>
            <person name="Lightfoot D.J."/>
            <person name="Schmoeckel S.M."/>
            <person name="Li B."/>
            <person name="Borm T.J.A."/>
            <person name="Ohyanagi H."/>
            <person name="Mineta K."/>
            <person name="Michell C.T."/>
            <person name="Saber N."/>
            <person name="Kharbatia N.M."/>
            <person name="Rupper R.R."/>
            <person name="Sharp A.R."/>
            <person name="Dally N."/>
            <person name="Boughton B.A."/>
            <person name="Woo Y.H."/>
            <person name="Gao G."/>
            <person name="Schijlen E.G.W.M."/>
            <person name="Guo X."/>
            <person name="Momin A.A."/>
            <person name="Negrao S."/>
            <person name="Al-Babili S."/>
            <person name="Gehring C."/>
            <person name="Roessner U."/>
            <person name="Jung C."/>
            <person name="Murphy K."/>
            <person name="Arold S.T."/>
            <person name="Gojobori T."/>
            <person name="van der Linden C.G."/>
            <person name="van Loo E.N."/>
            <person name="Jellen E.N."/>
            <person name="Maughan P.J."/>
            <person name="Tester M."/>
        </authorList>
    </citation>
    <scope>NUCLEOTIDE SEQUENCE [LARGE SCALE GENOMIC DNA]</scope>
    <source>
        <strain evidence="3">cv. PI 614886</strain>
    </source>
</reference>
<dbReference type="Proteomes" id="UP000596660">
    <property type="component" value="Unplaced"/>
</dbReference>